<evidence type="ECO:0000256" key="4">
    <source>
        <dbReference type="ARBA" id="ARBA00023295"/>
    </source>
</evidence>
<dbReference type="InterPro" id="IPR050727">
    <property type="entry name" value="GH43_arabinanases"/>
</dbReference>
<evidence type="ECO:0000313" key="7">
    <source>
        <dbReference type="Proteomes" id="UP000019402"/>
    </source>
</evidence>
<dbReference type="GO" id="GO:0004553">
    <property type="term" value="F:hydrolase activity, hydrolyzing O-glycosyl compounds"/>
    <property type="evidence" value="ECO:0007669"/>
    <property type="project" value="InterPro"/>
</dbReference>
<accession>W7Y3G7</accession>
<comment type="similarity">
    <text evidence="2 5">Belongs to the glycosyl hydrolase 43 family.</text>
</comment>
<evidence type="ECO:0000256" key="1">
    <source>
        <dbReference type="ARBA" id="ARBA00004834"/>
    </source>
</evidence>
<keyword evidence="3 5" id="KW-0378">Hydrolase</keyword>
<dbReference type="Proteomes" id="UP000019402">
    <property type="component" value="Unassembled WGS sequence"/>
</dbReference>
<dbReference type="PROSITE" id="PS51257">
    <property type="entry name" value="PROKAR_LIPOPROTEIN"/>
    <property type="match status" value="1"/>
</dbReference>
<dbReference type="GO" id="GO:0005975">
    <property type="term" value="P:carbohydrate metabolic process"/>
    <property type="evidence" value="ECO:0007669"/>
    <property type="project" value="InterPro"/>
</dbReference>
<dbReference type="Gene3D" id="2.115.10.20">
    <property type="entry name" value="Glycosyl hydrolase domain, family 43"/>
    <property type="match status" value="1"/>
</dbReference>
<dbReference type="CDD" id="cd08983">
    <property type="entry name" value="GH43_Bt3655-like"/>
    <property type="match status" value="1"/>
</dbReference>
<dbReference type="Pfam" id="PF04616">
    <property type="entry name" value="Glyco_hydro_43"/>
    <property type="match status" value="1"/>
</dbReference>
<dbReference type="STRING" id="869213.GCA_000517085_04201"/>
<dbReference type="PANTHER" id="PTHR43301">
    <property type="entry name" value="ARABINAN ENDO-1,5-ALPHA-L-ARABINOSIDASE"/>
    <property type="match status" value="1"/>
</dbReference>
<name>W7Y3G7_9BACT</name>
<sequence length="322" mass="37094">MLVNKNLDLKSITVWLFFIIILSACAKKKEVYLFSYFTDNGQDGLHLAYSYNALEWHTLNGGDSFLTPTIGKDRLMRDPSIARGKDGTFHLVWTTGWWDKGIGYASSKDLINWSEQKNIPVMEHLQSTKNTWAPEIFYDKNNDLFYIIWASTVPELFPEIKTSANEKGLNHRQYYTTTRDFNSFSPTKLFYDPGFSVIDAAILQRESNYMMVIKNEMSIPEEKNLRISFTHSLDQGFPVTLSENISGNAWAEGPTALMVNDYIYIYFDKYREHQYGAIRSKDAQTWEDISASIQLPKGIRHGTAFCVSENVLNKLLSKKTYQ</sequence>
<reference evidence="6 7" key="1">
    <citation type="journal article" date="2014" name="Genome Announc.">
        <title>Draft Genome Sequence of Cytophaga fermentans JCM 21142T, a Facultative Anaerobe Isolated from Marine Mud.</title>
        <authorList>
            <person name="Starns D."/>
            <person name="Oshima K."/>
            <person name="Suda W."/>
            <person name="Iino T."/>
            <person name="Yuki M."/>
            <person name="Inoue J."/>
            <person name="Kitamura K."/>
            <person name="Iida T."/>
            <person name="Darby A."/>
            <person name="Hattori M."/>
            <person name="Ohkuma M."/>
        </authorList>
    </citation>
    <scope>NUCLEOTIDE SEQUENCE [LARGE SCALE GENOMIC DNA]</scope>
    <source>
        <strain evidence="6 7">JCM 21142</strain>
    </source>
</reference>
<dbReference type="SUPFAM" id="SSF75005">
    <property type="entry name" value="Arabinanase/levansucrase/invertase"/>
    <property type="match status" value="1"/>
</dbReference>
<dbReference type="InterPro" id="IPR006710">
    <property type="entry name" value="Glyco_hydro_43"/>
</dbReference>
<dbReference type="AlphaFoldDB" id="W7Y3G7"/>
<keyword evidence="7" id="KW-1185">Reference proteome</keyword>
<evidence type="ECO:0000256" key="3">
    <source>
        <dbReference type="ARBA" id="ARBA00022801"/>
    </source>
</evidence>
<organism evidence="6 7">
    <name type="scientific">Saccharicrinis fermentans DSM 9555 = JCM 21142</name>
    <dbReference type="NCBI Taxonomy" id="869213"/>
    <lineage>
        <taxon>Bacteria</taxon>
        <taxon>Pseudomonadati</taxon>
        <taxon>Bacteroidota</taxon>
        <taxon>Bacteroidia</taxon>
        <taxon>Marinilabiliales</taxon>
        <taxon>Marinilabiliaceae</taxon>
        <taxon>Saccharicrinis</taxon>
    </lineage>
</organism>
<dbReference type="RefSeq" id="WP_052343341.1">
    <property type="nucleotide sequence ID" value="NZ_BAMD01000005.1"/>
</dbReference>
<comment type="pathway">
    <text evidence="1">Glycan metabolism; L-arabinan degradation.</text>
</comment>
<gene>
    <name evidence="6" type="ORF">JCM21142_2730</name>
</gene>
<evidence type="ECO:0000256" key="2">
    <source>
        <dbReference type="ARBA" id="ARBA00009865"/>
    </source>
</evidence>
<keyword evidence="4 5" id="KW-0326">Glycosidase</keyword>
<dbReference type="eggNOG" id="COG3940">
    <property type="taxonomic scope" value="Bacteria"/>
</dbReference>
<evidence type="ECO:0000313" key="6">
    <source>
        <dbReference type="EMBL" id="GAF02103.1"/>
    </source>
</evidence>
<comment type="caution">
    <text evidence="6">The sequence shown here is derived from an EMBL/GenBank/DDBJ whole genome shotgun (WGS) entry which is preliminary data.</text>
</comment>
<proteinExistence type="inferred from homology"/>
<protein>
    <submittedName>
        <fullName evidence="6">Beta-xylosidase</fullName>
    </submittedName>
</protein>
<dbReference type="EMBL" id="BAMD01000005">
    <property type="protein sequence ID" value="GAF02103.1"/>
    <property type="molecule type" value="Genomic_DNA"/>
</dbReference>
<dbReference type="PANTHER" id="PTHR43301:SF3">
    <property type="entry name" value="ARABINAN ENDO-1,5-ALPHA-L-ARABINOSIDASE A-RELATED"/>
    <property type="match status" value="1"/>
</dbReference>
<dbReference type="OrthoDB" id="9758923at2"/>
<evidence type="ECO:0000256" key="5">
    <source>
        <dbReference type="RuleBase" id="RU361187"/>
    </source>
</evidence>
<dbReference type="InterPro" id="IPR023296">
    <property type="entry name" value="Glyco_hydro_beta-prop_sf"/>
</dbReference>